<accession>A0A1Z3HJT0</accession>
<name>A0A1Z3HJT0_9CYAN</name>
<sequence>MPAIPHLLWLNLSPSLCPLNRPLLRQLSYRGTVAQWDYHHSADEPALLEIPLTLLHDHLKSVAQPVHLAGHGLSGVLGLLYAQRYPERVRSLTLLGVGPYPMVTWYSHYYAQRRLLPCHRDRILLKLVNDLFGPMARSMVRELVCRLEADLDSTPAPHSLICHPYLAPGNSPVPLLACGSQDDGVIASHEFLRWQHWLHPGRGDQLWQCPQGRHFFQYSEAAALARAMGIFWQSLTPA</sequence>
<dbReference type="Gene3D" id="3.40.50.1820">
    <property type="entry name" value="alpha/beta hydrolase"/>
    <property type="match status" value="1"/>
</dbReference>
<reference evidence="1 2" key="1">
    <citation type="journal article" date="2016" name="Biochim. Biophys. Acta">
        <title>Characterization of red-shifted phycobilisomes isolated from the chlorophyll f-containing cyanobacterium Halomicronema hongdechloris.</title>
        <authorList>
            <person name="Li Y."/>
            <person name="Lin Y."/>
            <person name="Garvey C.J."/>
            <person name="Birch D."/>
            <person name="Corkery R.W."/>
            <person name="Loughlin P.C."/>
            <person name="Scheer H."/>
            <person name="Willows R.D."/>
            <person name="Chen M."/>
        </authorList>
    </citation>
    <scope>NUCLEOTIDE SEQUENCE [LARGE SCALE GENOMIC DNA]</scope>
    <source>
        <strain evidence="1 2">C2206</strain>
    </source>
</reference>
<dbReference type="SUPFAM" id="SSF53474">
    <property type="entry name" value="alpha/beta-Hydrolases"/>
    <property type="match status" value="1"/>
</dbReference>
<dbReference type="OrthoDB" id="464067at2"/>
<dbReference type="RefSeq" id="WP_088429411.1">
    <property type="nucleotide sequence ID" value="NZ_CP021983.2"/>
</dbReference>
<keyword evidence="2" id="KW-1185">Reference proteome</keyword>
<dbReference type="KEGG" id="hhg:XM38_015090"/>
<dbReference type="InterPro" id="IPR029058">
    <property type="entry name" value="AB_hydrolase_fold"/>
</dbReference>
<protein>
    <recommendedName>
        <fullName evidence="3">AB hydrolase-1 domain-containing protein</fullName>
    </recommendedName>
</protein>
<proteinExistence type="predicted"/>
<organism evidence="1 2">
    <name type="scientific">Halomicronema hongdechloris C2206</name>
    <dbReference type="NCBI Taxonomy" id="1641165"/>
    <lineage>
        <taxon>Bacteria</taxon>
        <taxon>Bacillati</taxon>
        <taxon>Cyanobacteriota</taxon>
        <taxon>Cyanophyceae</taxon>
        <taxon>Nodosilineales</taxon>
        <taxon>Nodosilineaceae</taxon>
        <taxon>Halomicronema</taxon>
    </lineage>
</organism>
<dbReference type="Proteomes" id="UP000191901">
    <property type="component" value="Chromosome"/>
</dbReference>
<evidence type="ECO:0000313" key="1">
    <source>
        <dbReference type="EMBL" id="ASC70569.1"/>
    </source>
</evidence>
<evidence type="ECO:0000313" key="2">
    <source>
        <dbReference type="Proteomes" id="UP000191901"/>
    </source>
</evidence>
<evidence type="ECO:0008006" key="3">
    <source>
        <dbReference type="Google" id="ProtNLM"/>
    </source>
</evidence>
<gene>
    <name evidence="1" type="ORF">XM38_015090</name>
</gene>
<dbReference type="EMBL" id="CP021983">
    <property type="protein sequence ID" value="ASC70569.1"/>
    <property type="molecule type" value="Genomic_DNA"/>
</dbReference>
<dbReference type="AlphaFoldDB" id="A0A1Z3HJT0"/>